<protein>
    <submittedName>
        <fullName evidence="1">Uncharacterized protein</fullName>
    </submittedName>
</protein>
<organism evidence="1 2">
    <name type="scientific">Aspergillus sclerotioniger CBS 115572</name>
    <dbReference type="NCBI Taxonomy" id="1450535"/>
    <lineage>
        <taxon>Eukaryota</taxon>
        <taxon>Fungi</taxon>
        <taxon>Dikarya</taxon>
        <taxon>Ascomycota</taxon>
        <taxon>Pezizomycotina</taxon>
        <taxon>Eurotiomycetes</taxon>
        <taxon>Eurotiomycetidae</taxon>
        <taxon>Eurotiales</taxon>
        <taxon>Aspergillaceae</taxon>
        <taxon>Aspergillus</taxon>
        <taxon>Aspergillus subgen. Circumdati</taxon>
    </lineage>
</organism>
<accession>A0A317X4W9</accession>
<gene>
    <name evidence="1" type="ORF">BO94DRAFT_340602</name>
</gene>
<keyword evidence="2" id="KW-1185">Reference proteome</keyword>
<sequence>MTIPKMRHRPNTLDRCLPNHHPLTTYPCSLYLSLLSLSIPALSIYPGLKNLDHIISMDEQGYRLCPRMCGYQLSLVYHRL</sequence>
<evidence type="ECO:0000313" key="2">
    <source>
        <dbReference type="Proteomes" id="UP000246702"/>
    </source>
</evidence>
<evidence type="ECO:0000313" key="1">
    <source>
        <dbReference type="EMBL" id="PWY93375.1"/>
    </source>
</evidence>
<name>A0A317X4W9_9EURO</name>
<dbReference type="AlphaFoldDB" id="A0A317X4W9"/>
<dbReference type="Proteomes" id="UP000246702">
    <property type="component" value="Unassembled WGS sequence"/>
</dbReference>
<dbReference type="EMBL" id="MSFK01000006">
    <property type="protein sequence ID" value="PWY93375.1"/>
    <property type="molecule type" value="Genomic_DNA"/>
</dbReference>
<dbReference type="GeneID" id="37109178"/>
<reference evidence="1 2" key="1">
    <citation type="submission" date="2016-12" db="EMBL/GenBank/DDBJ databases">
        <title>The genomes of Aspergillus section Nigri reveals drivers in fungal speciation.</title>
        <authorList>
            <consortium name="DOE Joint Genome Institute"/>
            <person name="Vesth T.C."/>
            <person name="Nybo J."/>
            <person name="Theobald S."/>
            <person name="Brandl J."/>
            <person name="Frisvad J.C."/>
            <person name="Nielsen K.F."/>
            <person name="Lyhne E.K."/>
            <person name="Kogle M.E."/>
            <person name="Kuo A."/>
            <person name="Riley R."/>
            <person name="Clum A."/>
            <person name="Nolan M."/>
            <person name="Lipzen A."/>
            <person name="Salamov A."/>
            <person name="Henrissat B."/>
            <person name="Wiebenga A."/>
            <person name="De Vries R.P."/>
            <person name="Grigoriev I.V."/>
            <person name="Mortensen U.H."/>
            <person name="Andersen M.R."/>
            <person name="Baker S.E."/>
        </authorList>
    </citation>
    <scope>NUCLEOTIDE SEQUENCE [LARGE SCALE GENOMIC DNA]</scope>
    <source>
        <strain evidence="1 2">CBS 115572</strain>
    </source>
</reference>
<comment type="caution">
    <text evidence="1">The sequence shown here is derived from an EMBL/GenBank/DDBJ whole genome shotgun (WGS) entry which is preliminary data.</text>
</comment>
<dbReference type="RefSeq" id="XP_025470136.1">
    <property type="nucleotide sequence ID" value="XM_025607035.1"/>
</dbReference>
<proteinExistence type="predicted"/>